<feature type="compositionally biased region" description="Low complexity" evidence="1">
    <location>
        <begin position="263"/>
        <end position="312"/>
    </location>
</feature>
<feature type="compositionally biased region" description="Low complexity" evidence="1">
    <location>
        <begin position="492"/>
        <end position="510"/>
    </location>
</feature>
<feature type="compositionally biased region" description="Polar residues" evidence="1">
    <location>
        <begin position="851"/>
        <end position="865"/>
    </location>
</feature>
<gene>
    <name evidence="3" type="ORF">B0H63DRAFT_3063</name>
</gene>
<dbReference type="Pfam" id="PF11915">
    <property type="entry name" value="DUF3433"/>
    <property type="match status" value="1"/>
</dbReference>
<dbReference type="InterPro" id="IPR021840">
    <property type="entry name" value="DUF3433"/>
</dbReference>
<keyword evidence="2" id="KW-1133">Transmembrane helix</keyword>
<organism evidence="3 4">
    <name type="scientific">Podospora didyma</name>
    <dbReference type="NCBI Taxonomy" id="330526"/>
    <lineage>
        <taxon>Eukaryota</taxon>
        <taxon>Fungi</taxon>
        <taxon>Dikarya</taxon>
        <taxon>Ascomycota</taxon>
        <taxon>Pezizomycotina</taxon>
        <taxon>Sordariomycetes</taxon>
        <taxon>Sordariomycetidae</taxon>
        <taxon>Sordariales</taxon>
        <taxon>Podosporaceae</taxon>
        <taxon>Podospora</taxon>
    </lineage>
</organism>
<feature type="region of interest" description="Disordered" evidence="1">
    <location>
        <begin position="263"/>
        <end position="313"/>
    </location>
</feature>
<feature type="transmembrane region" description="Helical" evidence="2">
    <location>
        <begin position="1212"/>
        <end position="1234"/>
    </location>
</feature>
<feature type="transmembrane region" description="Helical" evidence="2">
    <location>
        <begin position="1246"/>
        <end position="1269"/>
    </location>
</feature>
<reference evidence="3" key="2">
    <citation type="submission" date="2023-06" db="EMBL/GenBank/DDBJ databases">
        <authorList>
            <consortium name="Lawrence Berkeley National Laboratory"/>
            <person name="Haridas S."/>
            <person name="Hensen N."/>
            <person name="Bonometti L."/>
            <person name="Westerberg I."/>
            <person name="Brannstrom I.O."/>
            <person name="Guillou S."/>
            <person name="Cros-Aarteil S."/>
            <person name="Calhoun S."/>
            <person name="Kuo A."/>
            <person name="Mondo S."/>
            <person name="Pangilinan J."/>
            <person name="Riley R."/>
            <person name="LaButti K."/>
            <person name="Andreopoulos B."/>
            <person name="Lipzen A."/>
            <person name="Chen C."/>
            <person name="Yanf M."/>
            <person name="Daum C."/>
            <person name="Ng V."/>
            <person name="Clum A."/>
            <person name="Steindorff A."/>
            <person name="Ohm R."/>
            <person name="Martin F."/>
            <person name="Silar P."/>
            <person name="Natvig D."/>
            <person name="Lalanne C."/>
            <person name="Gautier V."/>
            <person name="Ament-velasquez S.L."/>
            <person name="Kruys A."/>
            <person name="Hutchinson M.I."/>
            <person name="Powell A.J."/>
            <person name="Barry K."/>
            <person name="Miller A.N."/>
            <person name="Grigoriev I.V."/>
            <person name="Debuchy R."/>
            <person name="Gladieux P."/>
            <person name="Thoren M.H."/>
            <person name="Johannesson H."/>
        </authorList>
    </citation>
    <scope>NUCLEOTIDE SEQUENCE</scope>
    <source>
        <strain evidence="3">CBS 232.78</strain>
    </source>
</reference>
<feature type="transmembrane region" description="Helical" evidence="2">
    <location>
        <begin position="1106"/>
        <end position="1130"/>
    </location>
</feature>
<keyword evidence="2" id="KW-0472">Membrane</keyword>
<feature type="transmembrane region" description="Helical" evidence="2">
    <location>
        <begin position="979"/>
        <end position="1000"/>
    </location>
</feature>
<feature type="compositionally biased region" description="Polar residues" evidence="1">
    <location>
        <begin position="687"/>
        <end position="696"/>
    </location>
</feature>
<accession>A0AAE0U6K7</accession>
<sequence length="1385" mass="143768">MALFGDGFLGRKKSRKIKLSKTGNPTSRPFFSRLWGMATAFIVTLALVGVVIFIRKTFPDGSKSSFDPTSGSLHVRQDEPVVGELVAKQNDERAIALPSFPPITIPPIHVESTVVCSTRIIPAKKAKRGAMTYTTCSTSYWLVAPTTTSSPRRFTLAPPRFTGSFIIPTLRLPPTPTSSVPPPPTSDPCILTTSRCEIIRKRQEICSTWMTSLDDCGTTSTTPPPSSSTDRCVSTSVNCPFHPAFFAPCVTSFITAESCYSSNTTSSVPTSTSSVPITSSTSTTRDIDSPPSTSTSSIPSTTSTASSTSTSSVDPCITTWVDCSLRWKRDGSDGCPTLTSTFSSCLPTVTPSSSNSSIPVVSSTTFSSTTPPTNSCVATSVSCTTIQIIARGGKRANRVDCSTSFSTVQECLTTSTTTATSESSTSLTSESSSSTLSEPSTSTTVESSTSRTSSTGSSVPLTLPPLSTSPPPTSPPPSSSPIPPSTLIFSNSSTSIPSSSPTVISSSSSTVVTIPPTPPVPSEPPSISCAFISVECVTTTVDPIIFRERRDIVTSCSTVCYTPSFSVSVASNISSTSTTLSSTPSTTSTVPSVTLSSSSTVSSSLSTSFSFSTPSVTVLSSTSGSSISEPPSTAQSSTTPIPSSSESTTQSQSSVSSTSVIVLTPSLSSTTLSSSEPGSSTQPRGAETTSTASHSIVSVPSTAPATSGSSATSSGSVPSQSSTQSVSSDLPLVAESVSVSTASASVSSPPASAVLSQSSARLSITSGVSSAPQSSAQVPSSTGVTSARETSATVSNSVTSDLSQSSASVTVSSSGLYSHSTSSDEPTAVLQSAEESVGSATIIVAGGGPTGSATPRPTGGTSSPSGDLVSWPSWTIPESIVGNHVPVIAGRGVMLLLAAFYNQQLTHEPVRKLTTSGGISGSELAGGASFGASHIGFIAAQIGTAFSAGVITVDTNYCDLSASPTNLNPCPPRLSYTPWVVDVLICVLGVQAIVIAYSIAKWFHRPGGLSADPTTIAGVGLVMGHPEVERLFAGLPGEMTKSELKDALKDQQFRLGTFTVHESGVTKFGIMPVPWQDRKKQGKVGAALSALKPNITIFRSWQHSRLFFDLLFAAFLLALLGITLAAVASVDRPNTIFLSSAAAASGVGWKIFFAVLGIAVSFYWGRLFQDTQTFTPYFPLRRGEAPPSPTILLNRHTSPLCAILPLLRNRHLAAASVALTGLVAEFLIICLSGLPYRPGQLRSEFLFCGVASAAILSLMLAQLVAVAIWQRQGLPHLPRRPDTIGAVMTYVAGTSMVRDFQGLESLGTKERNKRIREMGKVYAYGWRAEEGGKVRWIVDEVPDAERKSFLTAGERESTVGGTGRRSSVSRYSGGGQLEGGGGRAV</sequence>
<keyword evidence="4" id="KW-1185">Reference proteome</keyword>
<feature type="region of interest" description="Disordered" evidence="1">
    <location>
        <begin position="620"/>
        <end position="656"/>
    </location>
</feature>
<evidence type="ECO:0000313" key="3">
    <source>
        <dbReference type="EMBL" id="KAK3392903.1"/>
    </source>
</evidence>
<feature type="compositionally biased region" description="Low complexity" evidence="1">
    <location>
        <begin position="416"/>
        <end position="466"/>
    </location>
</feature>
<feature type="compositionally biased region" description="Low complexity" evidence="1">
    <location>
        <begin position="698"/>
        <end position="725"/>
    </location>
</feature>
<feature type="compositionally biased region" description="Low complexity" evidence="1">
    <location>
        <begin position="668"/>
        <end position="681"/>
    </location>
</feature>
<feature type="region of interest" description="Disordered" evidence="1">
    <location>
        <begin position="843"/>
        <end position="869"/>
    </location>
</feature>
<feature type="transmembrane region" description="Helical" evidence="2">
    <location>
        <begin position="34"/>
        <end position="54"/>
    </location>
</feature>
<feature type="transmembrane region" description="Helical" evidence="2">
    <location>
        <begin position="1136"/>
        <end position="1164"/>
    </location>
</feature>
<dbReference type="PANTHER" id="PTHR37544">
    <property type="entry name" value="SPRAY-RELATED"/>
    <property type="match status" value="1"/>
</dbReference>
<evidence type="ECO:0000256" key="1">
    <source>
        <dbReference type="SAM" id="MobiDB-lite"/>
    </source>
</evidence>
<proteinExistence type="predicted"/>
<feature type="region of interest" description="Disordered" evidence="1">
    <location>
        <begin position="668"/>
        <end position="725"/>
    </location>
</feature>
<feature type="compositionally biased region" description="Pro residues" evidence="1">
    <location>
        <begin position="467"/>
        <end position="484"/>
    </location>
</feature>
<comment type="caution">
    <text evidence="3">The sequence shown here is derived from an EMBL/GenBank/DDBJ whole genome shotgun (WGS) entry which is preliminary data.</text>
</comment>
<dbReference type="PANTHER" id="PTHR37544:SF3">
    <property type="entry name" value="SPRAY"/>
    <property type="match status" value="1"/>
</dbReference>
<dbReference type="Proteomes" id="UP001285441">
    <property type="component" value="Unassembled WGS sequence"/>
</dbReference>
<feature type="region of interest" description="Disordered" evidence="1">
    <location>
        <begin position="1349"/>
        <end position="1385"/>
    </location>
</feature>
<dbReference type="EMBL" id="JAULSW010000001">
    <property type="protein sequence ID" value="KAK3392903.1"/>
    <property type="molecule type" value="Genomic_DNA"/>
</dbReference>
<keyword evidence="2" id="KW-0812">Transmembrane</keyword>
<protein>
    <submittedName>
        <fullName evidence="3">Uncharacterized protein</fullName>
    </submittedName>
</protein>
<feature type="compositionally biased region" description="Low complexity" evidence="1">
    <location>
        <begin position="768"/>
        <end position="781"/>
    </location>
</feature>
<evidence type="ECO:0000313" key="4">
    <source>
        <dbReference type="Proteomes" id="UP001285441"/>
    </source>
</evidence>
<evidence type="ECO:0000256" key="2">
    <source>
        <dbReference type="SAM" id="Phobius"/>
    </source>
</evidence>
<feature type="region of interest" description="Disordered" evidence="1">
    <location>
        <begin position="767"/>
        <end position="789"/>
    </location>
</feature>
<feature type="compositionally biased region" description="Gly residues" evidence="1">
    <location>
        <begin position="1372"/>
        <end position="1385"/>
    </location>
</feature>
<reference evidence="3" key="1">
    <citation type="journal article" date="2023" name="Mol. Phylogenet. Evol.">
        <title>Genome-scale phylogeny and comparative genomics of the fungal order Sordariales.</title>
        <authorList>
            <person name="Hensen N."/>
            <person name="Bonometti L."/>
            <person name="Westerberg I."/>
            <person name="Brannstrom I.O."/>
            <person name="Guillou S."/>
            <person name="Cros-Aarteil S."/>
            <person name="Calhoun S."/>
            <person name="Haridas S."/>
            <person name="Kuo A."/>
            <person name="Mondo S."/>
            <person name="Pangilinan J."/>
            <person name="Riley R."/>
            <person name="LaButti K."/>
            <person name="Andreopoulos B."/>
            <person name="Lipzen A."/>
            <person name="Chen C."/>
            <person name="Yan M."/>
            <person name="Daum C."/>
            <person name="Ng V."/>
            <person name="Clum A."/>
            <person name="Steindorff A."/>
            <person name="Ohm R.A."/>
            <person name="Martin F."/>
            <person name="Silar P."/>
            <person name="Natvig D.O."/>
            <person name="Lalanne C."/>
            <person name="Gautier V."/>
            <person name="Ament-Velasquez S.L."/>
            <person name="Kruys A."/>
            <person name="Hutchinson M.I."/>
            <person name="Powell A.J."/>
            <person name="Barry K."/>
            <person name="Miller A.N."/>
            <person name="Grigoriev I.V."/>
            <person name="Debuchy R."/>
            <person name="Gladieux P."/>
            <person name="Hiltunen Thoren M."/>
            <person name="Johannesson H."/>
        </authorList>
    </citation>
    <scope>NUCLEOTIDE SEQUENCE</scope>
    <source>
        <strain evidence="3">CBS 232.78</strain>
    </source>
</reference>
<feature type="region of interest" description="Disordered" evidence="1">
    <location>
        <begin position="416"/>
        <end position="510"/>
    </location>
</feature>
<name>A0AAE0U6K7_9PEZI</name>